<protein>
    <submittedName>
        <fullName evidence="1">Uncharacterized protein</fullName>
    </submittedName>
</protein>
<evidence type="ECO:0000313" key="1">
    <source>
        <dbReference type="EMBL" id="JAD16566.1"/>
    </source>
</evidence>
<reference evidence="1" key="1">
    <citation type="submission" date="2014-09" db="EMBL/GenBank/DDBJ databases">
        <authorList>
            <person name="Magalhaes I.L.F."/>
            <person name="Oliveira U."/>
            <person name="Santos F.R."/>
            <person name="Vidigal T.H.D.A."/>
            <person name="Brescovit A.D."/>
            <person name="Santos A.J."/>
        </authorList>
    </citation>
    <scope>NUCLEOTIDE SEQUENCE</scope>
    <source>
        <tissue evidence="1">Shoot tissue taken approximately 20 cm above the soil surface</tissue>
    </source>
</reference>
<dbReference type="EMBL" id="GBRH01281329">
    <property type="protein sequence ID" value="JAD16566.1"/>
    <property type="molecule type" value="Transcribed_RNA"/>
</dbReference>
<organism evidence="1">
    <name type="scientific">Arundo donax</name>
    <name type="common">Giant reed</name>
    <name type="synonym">Donax arundinaceus</name>
    <dbReference type="NCBI Taxonomy" id="35708"/>
    <lineage>
        <taxon>Eukaryota</taxon>
        <taxon>Viridiplantae</taxon>
        <taxon>Streptophyta</taxon>
        <taxon>Embryophyta</taxon>
        <taxon>Tracheophyta</taxon>
        <taxon>Spermatophyta</taxon>
        <taxon>Magnoliopsida</taxon>
        <taxon>Liliopsida</taxon>
        <taxon>Poales</taxon>
        <taxon>Poaceae</taxon>
        <taxon>PACMAD clade</taxon>
        <taxon>Arundinoideae</taxon>
        <taxon>Arundineae</taxon>
        <taxon>Arundo</taxon>
    </lineage>
</organism>
<reference evidence="1" key="2">
    <citation type="journal article" date="2015" name="Data Brief">
        <title>Shoot transcriptome of the giant reed, Arundo donax.</title>
        <authorList>
            <person name="Barrero R.A."/>
            <person name="Guerrero F.D."/>
            <person name="Moolhuijzen P."/>
            <person name="Goolsby J.A."/>
            <person name="Tidwell J."/>
            <person name="Bellgard S.E."/>
            <person name="Bellgard M.I."/>
        </authorList>
    </citation>
    <scope>NUCLEOTIDE SEQUENCE</scope>
    <source>
        <tissue evidence="1">Shoot tissue taken approximately 20 cm above the soil surface</tissue>
    </source>
</reference>
<dbReference type="AlphaFoldDB" id="A0A0A8XRU9"/>
<sequence length="38" mass="4427">MWSSEANPCEHDDPFPGFVVNRKILLFFPKELYIDLSA</sequence>
<proteinExistence type="predicted"/>
<accession>A0A0A8XRU9</accession>
<name>A0A0A8XRU9_ARUDO</name>